<name>R0JJV5_ANAPL</name>
<dbReference type="Proteomes" id="UP000296049">
    <property type="component" value="Unassembled WGS sequence"/>
</dbReference>
<protein>
    <submittedName>
        <fullName evidence="1">Uncharacterized protein</fullName>
    </submittedName>
</protein>
<keyword evidence="2" id="KW-1185">Reference proteome</keyword>
<gene>
    <name evidence="1" type="ORF">Anapl_13821</name>
</gene>
<dbReference type="EMBL" id="KB743650">
    <property type="protein sequence ID" value="EOA97560.1"/>
    <property type="molecule type" value="Genomic_DNA"/>
</dbReference>
<dbReference type="AlphaFoldDB" id="R0JJV5"/>
<evidence type="ECO:0000313" key="2">
    <source>
        <dbReference type="Proteomes" id="UP000296049"/>
    </source>
</evidence>
<sequence length="247" mass="27487">MHPVPEVRSLDMNEDKPHFAVLLLPGYEKYAGSSALLLTELELVRAEAGAPTLALALLKLQAAEDNTWQYGKDERTRNDIVWQQITNTTSNEQTASRAQLASSAEKGTELQQQKEKLLVLKWTEVQESLLYQHKMDRKAADMPYRAMEVPRLPACQQRLCSAGSSGRGKPLCGTAPLDLVPRTTLALLSLTLPTWNNAVICPVILTTGDCSRVPPSFLIYDSFERTDNAVGLLHTDKPFRYQLTQPP</sequence>
<proteinExistence type="predicted"/>
<organism evidence="1 2">
    <name type="scientific">Anas platyrhynchos</name>
    <name type="common">Mallard</name>
    <name type="synonym">Anas boschas</name>
    <dbReference type="NCBI Taxonomy" id="8839"/>
    <lineage>
        <taxon>Eukaryota</taxon>
        <taxon>Metazoa</taxon>
        <taxon>Chordata</taxon>
        <taxon>Craniata</taxon>
        <taxon>Vertebrata</taxon>
        <taxon>Euteleostomi</taxon>
        <taxon>Archelosauria</taxon>
        <taxon>Archosauria</taxon>
        <taxon>Dinosauria</taxon>
        <taxon>Saurischia</taxon>
        <taxon>Theropoda</taxon>
        <taxon>Coelurosauria</taxon>
        <taxon>Aves</taxon>
        <taxon>Neognathae</taxon>
        <taxon>Galloanserae</taxon>
        <taxon>Anseriformes</taxon>
        <taxon>Anatidae</taxon>
        <taxon>Anatinae</taxon>
        <taxon>Anas</taxon>
    </lineage>
</organism>
<accession>R0JJV5</accession>
<reference evidence="2" key="1">
    <citation type="journal article" date="2013" name="Nat. Genet.">
        <title>The duck genome and transcriptome provide insight into an avian influenza virus reservoir species.</title>
        <authorList>
            <person name="Huang Y."/>
            <person name="Li Y."/>
            <person name="Burt D.W."/>
            <person name="Chen H."/>
            <person name="Zhang Y."/>
            <person name="Qian W."/>
            <person name="Kim H."/>
            <person name="Gan S."/>
            <person name="Zhao Y."/>
            <person name="Li J."/>
            <person name="Yi K."/>
            <person name="Feng H."/>
            <person name="Zhu P."/>
            <person name="Li B."/>
            <person name="Liu Q."/>
            <person name="Fairley S."/>
            <person name="Magor K.E."/>
            <person name="Du Z."/>
            <person name="Hu X."/>
            <person name="Goodman L."/>
            <person name="Tafer H."/>
            <person name="Vignal A."/>
            <person name="Lee T."/>
            <person name="Kim K.W."/>
            <person name="Sheng Z."/>
            <person name="An Y."/>
            <person name="Searle S."/>
            <person name="Herrero J."/>
            <person name="Groenen M.A."/>
            <person name="Crooijmans R.P."/>
            <person name="Faraut T."/>
            <person name="Cai Q."/>
            <person name="Webster R.G."/>
            <person name="Aldridge J.R."/>
            <person name="Warren W.C."/>
            <person name="Bartschat S."/>
            <person name="Kehr S."/>
            <person name="Marz M."/>
            <person name="Stadler P.F."/>
            <person name="Smith J."/>
            <person name="Kraus R.H."/>
            <person name="Zhao Y."/>
            <person name="Ren L."/>
            <person name="Fei J."/>
            <person name="Morisson M."/>
            <person name="Kaiser P."/>
            <person name="Griffin D.K."/>
            <person name="Rao M."/>
            <person name="Pitel F."/>
            <person name="Wang J."/>
            <person name="Li N."/>
        </authorList>
    </citation>
    <scope>NUCLEOTIDE SEQUENCE [LARGE SCALE GENOMIC DNA]</scope>
</reference>
<evidence type="ECO:0000313" key="1">
    <source>
        <dbReference type="EMBL" id="EOA97560.1"/>
    </source>
</evidence>